<dbReference type="KEGG" id="nnv:QNH39_17365"/>
<keyword evidence="3" id="KW-1185">Reference proteome</keyword>
<reference evidence="2" key="1">
    <citation type="submission" date="2023-05" db="EMBL/GenBank/DDBJ databases">
        <title>Comparative genomics of Bacillaceae isolates and their secondary metabolite potential.</title>
        <authorList>
            <person name="Song L."/>
            <person name="Nielsen L.J."/>
            <person name="Mohite O."/>
            <person name="Xu X."/>
            <person name="Weber T."/>
            <person name="Kovacs A.T."/>
        </authorList>
    </citation>
    <scope>NUCLEOTIDE SEQUENCE</scope>
    <source>
        <strain evidence="2">XLM17</strain>
    </source>
</reference>
<proteinExistence type="predicted"/>
<dbReference type="GO" id="GO:0004386">
    <property type="term" value="F:helicase activity"/>
    <property type="evidence" value="ECO:0007669"/>
    <property type="project" value="UniProtKB-KW"/>
</dbReference>
<dbReference type="Gene3D" id="3.60.15.10">
    <property type="entry name" value="Ribonuclease Z/Hydroxyacylglutathione hydrolase-like"/>
    <property type="match status" value="1"/>
</dbReference>
<protein>
    <submittedName>
        <fullName evidence="2">ATP-dependent DNA helicase</fullName>
    </submittedName>
</protein>
<evidence type="ECO:0000313" key="2">
    <source>
        <dbReference type="EMBL" id="WHY84420.1"/>
    </source>
</evidence>
<keyword evidence="1" id="KW-0732">Signal</keyword>
<dbReference type="PANTHER" id="PTHR30619:SF1">
    <property type="entry name" value="RECOMBINATION PROTEIN 2"/>
    <property type="match status" value="1"/>
</dbReference>
<feature type="chain" id="PRO_5041737690" evidence="1">
    <location>
        <begin position="21"/>
        <end position="283"/>
    </location>
</feature>
<organism evidence="2 3">
    <name type="scientific">Neobacillus novalis</name>
    <dbReference type="NCBI Taxonomy" id="220687"/>
    <lineage>
        <taxon>Bacteria</taxon>
        <taxon>Bacillati</taxon>
        <taxon>Bacillota</taxon>
        <taxon>Bacilli</taxon>
        <taxon>Bacillales</taxon>
        <taxon>Bacillaceae</taxon>
        <taxon>Neobacillus</taxon>
    </lineage>
</organism>
<dbReference type="PANTHER" id="PTHR30619">
    <property type="entry name" value="DNA INTERNALIZATION/COMPETENCE PROTEIN COMEC/REC2"/>
    <property type="match status" value="1"/>
</dbReference>
<gene>
    <name evidence="2" type="ORF">QNH39_17365</name>
</gene>
<feature type="signal peptide" evidence="1">
    <location>
        <begin position="1"/>
        <end position="20"/>
    </location>
</feature>
<name>A0AA95S768_9BACI</name>
<dbReference type="Proteomes" id="UP001178288">
    <property type="component" value="Chromosome"/>
</dbReference>
<sequence>MRILLLLMTIFVTGTFSVQAEPFISEKVENIDLKLKEDEAAVSFLGFTKGEAILLQGPNDKNILVNAGGKGTKAELEAWLSLYGVKEISALFLTNNGQELSFDKLNQLIAKYNIKEIITTREISNQLTGNLEQIKQISILPWGSGAKKEILPQMTAEVQFSGHEQDEGMDLTLQFFKHTIFLMSSFSHQSEQILLKKNLKDVNIFKLPHYTREDSLSGKLIEYLNPQISILFAEEKQKLDRDILDDLHDTWSEIYLTKKQAATTIKLTKTNYEVITIPIMPEE</sequence>
<dbReference type="AlphaFoldDB" id="A0AA95S768"/>
<keyword evidence="2" id="KW-0067">ATP-binding</keyword>
<keyword evidence="2" id="KW-0378">Hydrolase</keyword>
<dbReference type="EMBL" id="CP126114">
    <property type="protein sequence ID" value="WHY84420.1"/>
    <property type="molecule type" value="Genomic_DNA"/>
</dbReference>
<accession>A0AA95S768</accession>
<dbReference type="InterPro" id="IPR036866">
    <property type="entry name" value="RibonucZ/Hydroxyglut_hydro"/>
</dbReference>
<dbReference type="RefSeq" id="WP_066089220.1">
    <property type="nucleotide sequence ID" value="NZ_CP126114.1"/>
</dbReference>
<keyword evidence="2" id="KW-0347">Helicase</keyword>
<evidence type="ECO:0000313" key="3">
    <source>
        <dbReference type="Proteomes" id="UP001178288"/>
    </source>
</evidence>
<evidence type="ECO:0000256" key="1">
    <source>
        <dbReference type="SAM" id="SignalP"/>
    </source>
</evidence>
<keyword evidence="2" id="KW-0547">Nucleotide-binding</keyword>
<dbReference type="InterPro" id="IPR052159">
    <property type="entry name" value="Competence_DNA_uptake"/>
</dbReference>